<keyword evidence="1" id="KW-0863">Zinc-finger</keyword>
<evidence type="ECO:0000313" key="3">
    <source>
        <dbReference type="EMBL" id="GJT87029.1"/>
    </source>
</evidence>
<dbReference type="PROSITE" id="PS50158">
    <property type="entry name" value="ZF_CCHC"/>
    <property type="match status" value="1"/>
</dbReference>
<reference evidence="3" key="2">
    <citation type="submission" date="2022-01" db="EMBL/GenBank/DDBJ databases">
        <authorList>
            <person name="Yamashiro T."/>
            <person name="Shiraishi A."/>
            <person name="Satake H."/>
            <person name="Nakayama K."/>
        </authorList>
    </citation>
    <scope>NUCLEOTIDE SEQUENCE</scope>
</reference>
<dbReference type="GO" id="GO:0003964">
    <property type="term" value="F:RNA-directed DNA polymerase activity"/>
    <property type="evidence" value="ECO:0007669"/>
    <property type="project" value="UniProtKB-KW"/>
</dbReference>
<accession>A0ABQ5HI09</accession>
<feature type="domain" description="CCHC-type" evidence="2">
    <location>
        <begin position="305"/>
        <end position="318"/>
    </location>
</feature>
<dbReference type="EMBL" id="BQNB010019601">
    <property type="protein sequence ID" value="GJT87029.1"/>
    <property type="molecule type" value="Genomic_DNA"/>
</dbReference>
<dbReference type="InterPro" id="IPR001878">
    <property type="entry name" value="Znf_CCHC"/>
</dbReference>
<dbReference type="InterPro" id="IPR036875">
    <property type="entry name" value="Znf_CCHC_sf"/>
</dbReference>
<gene>
    <name evidence="3" type="ORF">Tco_1068746</name>
</gene>
<dbReference type="SMART" id="SM00343">
    <property type="entry name" value="ZnF_C2HC"/>
    <property type="match status" value="2"/>
</dbReference>
<keyword evidence="1" id="KW-0862">Zinc</keyword>
<keyword evidence="3" id="KW-0548">Nucleotidyltransferase</keyword>
<organism evidence="3 4">
    <name type="scientific">Tanacetum coccineum</name>
    <dbReference type="NCBI Taxonomy" id="301880"/>
    <lineage>
        <taxon>Eukaryota</taxon>
        <taxon>Viridiplantae</taxon>
        <taxon>Streptophyta</taxon>
        <taxon>Embryophyta</taxon>
        <taxon>Tracheophyta</taxon>
        <taxon>Spermatophyta</taxon>
        <taxon>Magnoliopsida</taxon>
        <taxon>eudicotyledons</taxon>
        <taxon>Gunneridae</taxon>
        <taxon>Pentapetalae</taxon>
        <taxon>asterids</taxon>
        <taxon>campanulids</taxon>
        <taxon>Asterales</taxon>
        <taxon>Asteraceae</taxon>
        <taxon>Asteroideae</taxon>
        <taxon>Anthemideae</taxon>
        <taxon>Anthemidinae</taxon>
        <taxon>Tanacetum</taxon>
    </lineage>
</organism>
<keyword evidence="1" id="KW-0479">Metal-binding</keyword>
<dbReference type="Gene3D" id="4.10.60.10">
    <property type="entry name" value="Zinc finger, CCHC-type"/>
    <property type="match status" value="1"/>
</dbReference>
<keyword evidence="4" id="KW-1185">Reference proteome</keyword>
<name>A0ABQ5HI09_9ASTR</name>
<evidence type="ECO:0000256" key="1">
    <source>
        <dbReference type="PROSITE-ProRule" id="PRU00047"/>
    </source>
</evidence>
<evidence type="ECO:0000259" key="2">
    <source>
        <dbReference type="PROSITE" id="PS50158"/>
    </source>
</evidence>
<dbReference type="Proteomes" id="UP001151760">
    <property type="component" value="Unassembled WGS sequence"/>
</dbReference>
<proteinExistence type="predicted"/>
<keyword evidence="3" id="KW-0808">Transferase</keyword>
<dbReference type="SUPFAM" id="SSF57756">
    <property type="entry name" value="Retrovirus zinc finger-like domains"/>
    <property type="match status" value="1"/>
</dbReference>
<sequence>MSATAIERLISQRIADALLTYEANRNSGNENGNGNGDVSHDLGIGNRRPVYTTRGCTYKEFLKCQPLKFKGTEGAVGLAYWFEKMEYVFHISNCAVECQVKYATCTLLSGALTWWKSHVRTVGHNATYDMPWKNLMKTMTEAYCTRSEIKKLETEMVPDETDKVERYVGGFPDSIQGSVMASKPKMLQEAIELTNNLMDQKVHAYAARQADDKRRMDSNLRDNYVQQPPYKRHNVARAYTAGPKKKREYTETLPLCNKCKYHHTGPCTAKCKNCKRIGHQTEDCRSQAAAIKQRAPVANQRTLTCFKCGKQGHYHSECLKLKNHNRGNQAGSSEACGRVYALGRGEPDQDPNNIAYDINA</sequence>
<comment type="caution">
    <text evidence="3">The sequence shown here is derived from an EMBL/GenBank/DDBJ whole genome shotgun (WGS) entry which is preliminary data.</text>
</comment>
<evidence type="ECO:0000313" key="4">
    <source>
        <dbReference type="Proteomes" id="UP001151760"/>
    </source>
</evidence>
<keyword evidence="3" id="KW-0695">RNA-directed DNA polymerase</keyword>
<reference evidence="3" key="1">
    <citation type="journal article" date="2022" name="Int. J. Mol. Sci.">
        <title>Draft Genome of Tanacetum Coccineum: Genomic Comparison of Closely Related Tanacetum-Family Plants.</title>
        <authorList>
            <person name="Yamashiro T."/>
            <person name="Shiraishi A."/>
            <person name="Nakayama K."/>
            <person name="Satake H."/>
        </authorList>
    </citation>
    <scope>NUCLEOTIDE SEQUENCE</scope>
</reference>
<protein>
    <submittedName>
        <fullName evidence="3">Reverse transcriptase domain-containing protein</fullName>
    </submittedName>
</protein>